<dbReference type="Gene3D" id="1.10.510.10">
    <property type="entry name" value="Transferase(Phosphotransferase) domain 1"/>
    <property type="match status" value="1"/>
</dbReference>
<dbReference type="SUPFAM" id="SSF56112">
    <property type="entry name" value="Protein kinase-like (PK-like)"/>
    <property type="match status" value="1"/>
</dbReference>
<sequence>MINSSTTTKVMSSSSLSICQYCKKPSSGQSNPLCRAQLTINKKRAEQQQQQQQSRSNSDNNINNISVGINSGNPEIDKFIDSTKISSKYCGDSIEWINYNNTFKNIRPICNGKFSQIYSAELSNNDDDDNSSVILKVLKDSQNFGEQHLKEFRIHHLCQNTCAIPFYGLTKKPSNKGLDYAMVMKKVKYGDLRNFLQTVNNKNKNKKKCNTKFDLKDKITLLLEISKLLRSLHEMNVLHRDFQCKNIFVDENFKVYIGNFGLSCFEKDSKDEHQIVGVLPYIAPEVFRGNPYTKKSEIYSLSMIMWELISVEPPYENIIHDTALTLDILSGKRPDISNFKSGYIPNGYIDLMINCWDADPDKRPDSTILPEIFEMMLNTLKDSVNNETILFHEIPATSDNNYNKNNNYGRVHEEKKVIENENTNVQGIYSNVTGGLTNIGSLEFSEKVIMVLDSPIVSKTSVITTAQKCTINEKLKKPESSTSFSTVLASRHEGEWKEKYDKTQKYISEQIDDEKTKKGLIDCTDKYVNTKEVIVDTVTAIQSQSSTTPQTIETDTSTQKKAGSFDVINVKIVKELDVPFSNDLITSAQKITANDELKSGWETTLTLGYIQKLNNNPELEEKTTKMVTKENKDAAINIIKSTDTAEIIKEIISVQKEDGQIELSDAICKELDIPSTKTLVTTVQTYTKNEKLKKPESASWWSTAINLSYLKNVASEHEGEWRDKYNKAQEYLSAQIGDAETEKELLEAADKYVIDKTTHKVIEEREREVIDIKKGRDSGDSDDETVEDSDDDSVEDSDDESVDLDDFGEMDEIDKKYLTQKYDFTYLDLAELLRERERERAGTQ</sequence>
<dbReference type="InterPro" id="IPR011009">
    <property type="entry name" value="Kinase-like_dom_sf"/>
</dbReference>
<dbReference type="InterPro" id="IPR001245">
    <property type="entry name" value="Ser-Thr/Tyr_kinase_cat_dom"/>
</dbReference>
<name>A0A397IDB8_9GLOM</name>
<dbReference type="AlphaFoldDB" id="A0A397IDB8"/>
<evidence type="ECO:0000256" key="1">
    <source>
        <dbReference type="SAM" id="MobiDB-lite"/>
    </source>
</evidence>
<dbReference type="PROSITE" id="PS50011">
    <property type="entry name" value="PROTEIN_KINASE_DOM"/>
    <property type="match status" value="1"/>
</dbReference>
<dbReference type="GO" id="GO:0005524">
    <property type="term" value="F:ATP binding"/>
    <property type="evidence" value="ECO:0007669"/>
    <property type="project" value="InterPro"/>
</dbReference>
<dbReference type="PANTHER" id="PTHR23257:SF963">
    <property type="entry name" value="AT08303P"/>
    <property type="match status" value="1"/>
</dbReference>
<organism evidence="3 4">
    <name type="scientific">Diversispora epigaea</name>
    <dbReference type="NCBI Taxonomy" id="1348612"/>
    <lineage>
        <taxon>Eukaryota</taxon>
        <taxon>Fungi</taxon>
        <taxon>Fungi incertae sedis</taxon>
        <taxon>Mucoromycota</taxon>
        <taxon>Glomeromycotina</taxon>
        <taxon>Glomeromycetes</taxon>
        <taxon>Diversisporales</taxon>
        <taxon>Diversisporaceae</taxon>
        <taxon>Diversispora</taxon>
    </lineage>
</organism>
<protein>
    <recommendedName>
        <fullName evidence="2">Protein kinase domain-containing protein</fullName>
    </recommendedName>
</protein>
<dbReference type="InterPro" id="IPR000719">
    <property type="entry name" value="Prot_kinase_dom"/>
</dbReference>
<evidence type="ECO:0000313" key="3">
    <source>
        <dbReference type="EMBL" id="RHZ73899.1"/>
    </source>
</evidence>
<gene>
    <name evidence="3" type="ORF">Glove_228g112</name>
</gene>
<dbReference type="Pfam" id="PF07714">
    <property type="entry name" value="PK_Tyr_Ser-Thr"/>
    <property type="match status" value="1"/>
</dbReference>
<feature type="region of interest" description="Disordered" evidence="1">
    <location>
        <begin position="43"/>
        <end position="69"/>
    </location>
</feature>
<reference evidence="3 4" key="1">
    <citation type="submission" date="2018-08" db="EMBL/GenBank/DDBJ databases">
        <title>Genome and evolution of the arbuscular mycorrhizal fungus Diversispora epigaea (formerly Glomus versiforme) and its bacterial endosymbionts.</title>
        <authorList>
            <person name="Sun X."/>
            <person name="Fei Z."/>
            <person name="Harrison M."/>
        </authorList>
    </citation>
    <scope>NUCLEOTIDE SEQUENCE [LARGE SCALE GENOMIC DNA]</scope>
    <source>
        <strain evidence="3 4">IT104</strain>
    </source>
</reference>
<dbReference type="Proteomes" id="UP000266861">
    <property type="component" value="Unassembled WGS sequence"/>
</dbReference>
<dbReference type="OrthoDB" id="2448047at2759"/>
<keyword evidence="4" id="KW-1185">Reference proteome</keyword>
<dbReference type="PANTHER" id="PTHR23257">
    <property type="entry name" value="SERINE-THREONINE PROTEIN KINASE"/>
    <property type="match status" value="1"/>
</dbReference>
<dbReference type="STRING" id="1348612.A0A397IDB8"/>
<accession>A0A397IDB8</accession>
<dbReference type="InterPro" id="IPR050167">
    <property type="entry name" value="Ser_Thr_protein_kinase"/>
</dbReference>
<feature type="domain" description="Protein kinase" evidence="2">
    <location>
        <begin position="103"/>
        <end position="377"/>
    </location>
</feature>
<dbReference type="GO" id="GO:0004672">
    <property type="term" value="F:protein kinase activity"/>
    <property type="evidence" value="ECO:0007669"/>
    <property type="project" value="InterPro"/>
</dbReference>
<proteinExistence type="predicted"/>
<feature type="compositionally biased region" description="Low complexity" evidence="1">
    <location>
        <begin position="47"/>
        <end position="69"/>
    </location>
</feature>
<dbReference type="GO" id="GO:0005737">
    <property type="term" value="C:cytoplasm"/>
    <property type="evidence" value="ECO:0007669"/>
    <property type="project" value="TreeGrafter"/>
</dbReference>
<dbReference type="GO" id="GO:0007165">
    <property type="term" value="P:signal transduction"/>
    <property type="evidence" value="ECO:0007669"/>
    <property type="project" value="TreeGrafter"/>
</dbReference>
<evidence type="ECO:0000313" key="4">
    <source>
        <dbReference type="Proteomes" id="UP000266861"/>
    </source>
</evidence>
<evidence type="ECO:0000259" key="2">
    <source>
        <dbReference type="PROSITE" id="PS50011"/>
    </source>
</evidence>
<feature type="compositionally biased region" description="Acidic residues" evidence="1">
    <location>
        <begin position="780"/>
        <end position="809"/>
    </location>
</feature>
<comment type="caution">
    <text evidence="3">The sequence shown here is derived from an EMBL/GenBank/DDBJ whole genome shotgun (WGS) entry which is preliminary data.</text>
</comment>
<dbReference type="EMBL" id="PQFF01000211">
    <property type="protein sequence ID" value="RHZ73899.1"/>
    <property type="molecule type" value="Genomic_DNA"/>
</dbReference>
<feature type="region of interest" description="Disordered" evidence="1">
    <location>
        <begin position="772"/>
        <end position="809"/>
    </location>
</feature>